<dbReference type="InterPro" id="IPR001030">
    <property type="entry name" value="Acoase/IPM_deHydtase_lsu_aba"/>
</dbReference>
<dbReference type="GO" id="GO:0046872">
    <property type="term" value="F:metal ion binding"/>
    <property type="evidence" value="ECO:0007669"/>
    <property type="project" value="UniProtKB-KW"/>
</dbReference>
<feature type="domain" description="Aconitase/3-isopropylmalate dehydratase large subunit alpha/beta/alpha" evidence="6">
    <location>
        <begin position="8"/>
        <end position="285"/>
    </location>
</feature>
<dbReference type="InterPro" id="IPR015931">
    <property type="entry name" value="Acnase/IPM_dHydase_lsu_aba_1/3"/>
</dbReference>
<evidence type="ECO:0000313" key="7">
    <source>
        <dbReference type="EMBL" id="SVA24853.1"/>
    </source>
</evidence>
<dbReference type="GO" id="GO:0051539">
    <property type="term" value="F:4 iron, 4 sulfur cluster binding"/>
    <property type="evidence" value="ECO:0007669"/>
    <property type="project" value="UniProtKB-KW"/>
</dbReference>
<dbReference type="InterPro" id="IPR006251">
    <property type="entry name" value="Homoacnase/IPMdehydase_lsu"/>
</dbReference>
<keyword evidence="5" id="KW-0456">Lyase</keyword>
<feature type="domain" description="Aconitase/3-isopropylmalate dehydratase large subunit alpha/beta/alpha" evidence="6">
    <location>
        <begin position="288"/>
        <end position="409"/>
    </location>
</feature>
<evidence type="ECO:0000256" key="5">
    <source>
        <dbReference type="ARBA" id="ARBA00023239"/>
    </source>
</evidence>
<name>A0A381UDX8_9ZZZZ</name>
<keyword evidence="1" id="KW-0004">4Fe-4S</keyword>
<dbReference type="SUPFAM" id="SSF53732">
    <property type="entry name" value="Aconitase iron-sulfur domain"/>
    <property type="match status" value="1"/>
</dbReference>
<reference evidence="7" key="1">
    <citation type="submission" date="2018-05" db="EMBL/GenBank/DDBJ databases">
        <authorList>
            <person name="Lanie J.A."/>
            <person name="Ng W.-L."/>
            <person name="Kazmierczak K.M."/>
            <person name="Andrzejewski T.M."/>
            <person name="Davidsen T.M."/>
            <person name="Wayne K.J."/>
            <person name="Tettelin H."/>
            <person name="Glass J.I."/>
            <person name="Rusch D."/>
            <person name="Podicherti R."/>
            <person name="Tsui H.-C.T."/>
            <person name="Winkler M.E."/>
        </authorList>
    </citation>
    <scope>NUCLEOTIDE SEQUENCE</scope>
</reference>
<dbReference type="InterPro" id="IPR011826">
    <property type="entry name" value="HAcnase/IPMdehydase_lsu_prok"/>
</dbReference>
<dbReference type="NCBIfam" id="NF001614">
    <property type="entry name" value="PRK00402.1"/>
    <property type="match status" value="1"/>
</dbReference>
<dbReference type="GO" id="GO:0009098">
    <property type="term" value="P:L-leucine biosynthetic process"/>
    <property type="evidence" value="ECO:0007669"/>
    <property type="project" value="InterPro"/>
</dbReference>
<evidence type="ECO:0000256" key="4">
    <source>
        <dbReference type="ARBA" id="ARBA00023014"/>
    </source>
</evidence>
<dbReference type="InterPro" id="IPR036008">
    <property type="entry name" value="Aconitase_4Fe-4S_dom"/>
</dbReference>
<organism evidence="7">
    <name type="scientific">marine metagenome</name>
    <dbReference type="NCBI Taxonomy" id="408172"/>
    <lineage>
        <taxon>unclassified sequences</taxon>
        <taxon>metagenomes</taxon>
        <taxon>ecological metagenomes</taxon>
    </lineage>
</organism>
<dbReference type="InterPro" id="IPR050067">
    <property type="entry name" value="IPM_dehydratase_rel_enz"/>
</dbReference>
<sequence length="422" mass="44851">MGMTVTEKIIARAAHRDRVQPDEILWVDVDLAMMHDSSGPRRIWPALERLEMDVWDPDRVVLVCDHYVPANTVAAAEILQTTRKFANAFGIKRFHEADGIAHTLMVEKGYAQPGMMYLGSDSHTCTAGVMGCLALGVGSTDMLGIVTTGQTWLRVPHSIRVQVDGELSTGVTAKDLILTIIGDKGMDGGLYRVLEFGGSAIDAMSVQERSVLTNMCAEIGAKTGIVPSDRITVKHLASLGIDADESPTSESDAVYEQVWNYNATDVEPVVARPNRHDDVIPISSLDAPAVTRAYIGSCTGAKYEDLAMAAEVLRGRHVAETVLLQIAPASREALQQAMGDGTAQALMEAGAHFLSTGCGACPGIGAGILAAGEVSISTTNRNFRGRMGSPESSLYLGSPYSVAAAAVIGKIIDVRELIGDSP</sequence>
<proteinExistence type="predicted"/>
<keyword evidence="4" id="KW-0411">Iron-sulfur</keyword>
<gene>
    <name evidence="7" type="ORF">METZ01_LOCUS77707</name>
</gene>
<dbReference type="EMBL" id="UINC01005999">
    <property type="protein sequence ID" value="SVA24853.1"/>
    <property type="molecule type" value="Genomic_DNA"/>
</dbReference>
<dbReference type="GO" id="GO:0003861">
    <property type="term" value="F:3-isopropylmalate dehydratase activity"/>
    <property type="evidence" value="ECO:0007669"/>
    <property type="project" value="InterPro"/>
</dbReference>
<dbReference type="Pfam" id="PF00330">
    <property type="entry name" value="Aconitase"/>
    <property type="match status" value="2"/>
</dbReference>
<evidence type="ECO:0000256" key="3">
    <source>
        <dbReference type="ARBA" id="ARBA00023004"/>
    </source>
</evidence>
<dbReference type="NCBIfam" id="TIGR02086">
    <property type="entry name" value="IPMI_arch"/>
    <property type="match status" value="1"/>
</dbReference>
<dbReference type="PANTHER" id="PTHR43822">
    <property type="entry name" value="HOMOACONITASE, MITOCHONDRIAL-RELATED"/>
    <property type="match status" value="1"/>
</dbReference>
<evidence type="ECO:0000256" key="1">
    <source>
        <dbReference type="ARBA" id="ARBA00022485"/>
    </source>
</evidence>
<evidence type="ECO:0000259" key="6">
    <source>
        <dbReference type="Pfam" id="PF00330"/>
    </source>
</evidence>
<dbReference type="PANTHER" id="PTHR43822:SF2">
    <property type="entry name" value="HOMOACONITASE, MITOCHONDRIAL"/>
    <property type="match status" value="1"/>
</dbReference>
<dbReference type="Gene3D" id="3.30.499.10">
    <property type="entry name" value="Aconitase, domain 3"/>
    <property type="match status" value="2"/>
</dbReference>
<dbReference type="AlphaFoldDB" id="A0A381UDX8"/>
<protein>
    <recommendedName>
        <fullName evidence="6">Aconitase/3-isopropylmalate dehydratase large subunit alpha/beta/alpha domain-containing protein</fullName>
    </recommendedName>
</protein>
<dbReference type="PRINTS" id="PR00415">
    <property type="entry name" value="ACONITASE"/>
</dbReference>
<evidence type="ECO:0000256" key="2">
    <source>
        <dbReference type="ARBA" id="ARBA00022723"/>
    </source>
</evidence>
<accession>A0A381UDX8</accession>
<dbReference type="NCBIfam" id="TIGR01343">
    <property type="entry name" value="hacA_fam"/>
    <property type="match status" value="1"/>
</dbReference>
<keyword evidence="3" id="KW-0408">Iron</keyword>
<keyword evidence="2" id="KW-0479">Metal-binding</keyword>